<keyword evidence="2" id="KW-1185">Reference proteome</keyword>
<evidence type="ECO:0000313" key="1">
    <source>
        <dbReference type="EMBL" id="MED6225401.1"/>
    </source>
</evidence>
<organism evidence="1 2">
    <name type="scientific">Stylosanthes scabra</name>
    <dbReference type="NCBI Taxonomy" id="79078"/>
    <lineage>
        <taxon>Eukaryota</taxon>
        <taxon>Viridiplantae</taxon>
        <taxon>Streptophyta</taxon>
        <taxon>Embryophyta</taxon>
        <taxon>Tracheophyta</taxon>
        <taxon>Spermatophyta</taxon>
        <taxon>Magnoliopsida</taxon>
        <taxon>eudicotyledons</taxon>
        <taxon>Gunneridae</taxon>
        <taxon>Pentapetalae</taxon>
        <taxon>rosids</taxon>
        <taxon>fabids</taxon>
        <taxon>Fabales</taxon>
        <taxon>Fabaceae</taxon>
        <taxon>Papilionoideae</taxon>
        <taxon>50 kb inversion clade</taxon>
        <taxon>dalbergioids sensu lato</taxon>
        <taxon>Dalbergieae</taxon>
        <taxon>Pterocarpus clade</taxon>
        <taxon>Stylosanthes</taxon>
    </lineage>
</organism>
<evidence type="ECO:0000313" key="2">
    <source>
        <dbReference type="Proteomes" id="UP001341840"/>
    </source>
</evidence>
<name>A0ABU6ZUF1_9FABA</name>
<dbReference type="EMBL" id="JASCZI010273848">
    <property type="protein sequence ID" value="MED6225401.1"/>
    <property type="molecule type" value="Genomic_DNA"/>
</dbReference>
<sequence length="156" mass="16583">MNGFPTTRNAPVIGGITGGIRPTIDLASPLRRSLNPQLSHPSPSTLPPRASHIAVLPLPIAAFHSHVAASSLALPSLSLIRRRAALLNRAALIEIRSFSHFPPRSTSVLASPLNPAPLHRCRALLFGVGCSALAAATSTNDYYLNDDEEDQKALRS</sequence>
<reference evidence="1 2" key="1">
    <citation type="journal article" date="2023" name="Plants (Basel)">
        <title>Bridging the Gap: Combining Genomics and Transcriptomics Approaches to Understand Stylosanthes scabra, an Orphan Legume from the Brazilian Caatinga.</title>
        <authorList>
            <person name="Ferreira-Neto J.R.C."/>
            <person name="da Silva M.D."/>
            <person name="Binneck E."/>
            <person name="de Melo N.F."/>
            <person name="da Silva R.H."/>
            <person name="de Melo A.L.T.M."/>
            <person name="Pandolfi V."/>
            <person name="Bustamante F.O."/>
            <person name="Brasileiro-Vidal A.C."/>
            <person name="Benko-Iseppon A.M."/>
        </authorList>
    </citation>
    <scope>NUCLEOTIDE SEQUENCE [LARGE SCALE GENOMIC DNA]</scope>
    <source>
        <tissue evidence="1">Leaves</tissue>
    </source>
</reference>
<proteinExistence type="predicted"/>
<gene>
    <name evidence="1" type="ORF">PIB30_093368</name>
</gene>
<accession>A0ABU6ZUF1</accession>
<protein>
    <submittedName>
        <fullName evidence="1">Uncharacterized protein</fullName>
    </submittedName>
</protein>
<dbReference type="Proteomes" id="UP001341840">
    <property type="component" value="Unassembled WGS sequence"/>
</dbReference>
<comment type="caution">
    <text evidence="1">The sequence shown here is derived from an EMBL/GenBank/DDBJ whole genome shotgun (WGS) entry which is preliminary data.</text>
</comment>